<dbReference type="EMBL" id="JAUSUO010000001">
    <property type="protein sequence ID" value="MDQ0341972.1"/>
    <property type="molecule type" value="Genomic_DNA"/>
</dbReference>
<dbReference type="NCBIfam" id="TIGR00797">
    <property type="entry name" value="matE"/>
    <property type="match status" value="1"/>
</dbReference>
<feature type="transmembrane region" description="Helical" evidence="13">
    <location>
        <begin position="14"/>
        <end position="36"/>
    </location>
</feature>
<dbReference type="CDD" id="cd13131">
    <property type="entry name" value="MATE_NorM_like"/>
    <property type="match status" value="1"/>
</dbReference>
<evidence type="ECO:0000256" key="9">
    <source>
        <dbReference type="ARBA" id="ARBA00022989"/>
    </source>
</evidence>
<gene>
    <name evidence="14" type="ORF">J2S14_000765</name>
</gene>
<feature type="transmembrane region" description="Helical" evidence="13">
    <location>
        <begin position="359"/>
        <end position="377"/>
    </location>
</feature>
<organism evidence="14 15">
    <name type="scientific">Lederbergia wuyishanensis</name>
    <dbReference type="NCBI Taxonomy" id="1347903"/>
    <lineage>
        <taxon>Bacteria</taxon>
        <taxon>Bacillati</taxon>
        <taxon>Bacillota</taxon>
        <taxon>Bacilli</taxon>
        <taxon>Bacillales</taxon>
        <taxon>Bacillaceae</taxon>
        <taxon>Lederbergia</taxon>
    </lineage>
</organism>
<comment type="function">
    <text evidence="1">Multidrug efflux pump.</text>
</comment>
<dbReference type="PANTHER" id="PTHR43298">
    <property type="entry name" value="MULTIDRUG RESISTANCE PROTEIN NORM-RELATED"/>
    <property type="match status" value="1"/>
</dbReference>
<evidence type="ECO:0000256" key="11">
    <source>
        <dbReference type="ARBA" id="ARBA00023136"/>
    </source>
</evidence>
<feature type="transmembrane region" description="Helical" evidence="13">
    <location>
        <begin position="132"/>
        <end position="150"/>
    </location>
</feature>
<dbReference type="InterPro" id="IPR048279">
    <property type="entry name" value="MdtK-like"/>
</dbReference>
<evidence type="ECO:0000256" key="4">
    <source>
        <dbReference type="ARBA" id="ARBA00020268"/>
    </source>
</evidence>
<evidence type="ECO:0000256" key="8">
    <source>
        <dbReference type="ARBA" id="ARBA00022692"/>
    </source>
</evidence>
<keyword evidence="7" id="KW-1003">Cell membrane</keyword>
<accession>A0ABU0D0N8</accession>
<comment type="similarity">
    <text evidence="3">Belongs to the multi antimicrobial extrusion (MATE) (TC 2.A.66.1) family.</text>
</comment>
<keyword evidence="6" id="KW-0050">Antiport</keyword>
<evidence type="ECO:0000256" key="2">
    <source>
        <dbReference type="ARBA" id="ARBA00004651"/>
    </source>
</evidence>
<protein>
    <recommendedName>
        <fullName evidence="4">Probable multidrug resistance protein NorM</fullName>
    </recommendedName>
    <alternativeName>
        <fullName evidence="12">Multidrug-efflux transporter</fullName>
    </alternativeName>
</protein>
<dbReference type="InterPro" id="IPR002528">
    <property type="entry name" value="MATE_fam"/>
</dbReference>
<reference evidence="14 15" key="1">
    <citation type="submission" date="2023-07" db="EMBL/GenBank/DDBJ databases">
        <title>Genomic Encyclopedia of Type Strains, Phase IV (KMG-IV): sequencing the most valuable type-strain genomes for metagenomic binning, comparative biology and taxonomic classification.</title>
        <authorList>
            <person name="Goeker M."/>
        </authorList>
    </citation>
    <scope>NUCLEOTIDE SEQUENCE [LARGE SCALE GENOMIC DNA]</scope>
    <source>
        <strain evidence="14 15">DSM 27848</strain>
    </source>
</reference>
<name>A0ABU0D0N8_9BACI</name>
<dbReference type="PIRSF" id="PIRSF006603">
    <property type="entry name" value="DinF"/>
    <property type="match status" value="1"/>
</dbReference>
<evidence type="ECO:0000256" key="10">
    <source>
        <dbReference type="ARBA" id="ARBA00023065"/>
    </source>
</evidence>
<evidence type="ECO:0000313" key="14">
    <source>
        <dbReference type="EMBL" id="MDQ0341972.1"/>
    </source>
</evidence>
<feature type="transmembrane region" description="Helical" evidence="13">
    <location>
        <begin position="418"/>
        <end position="441"/>
    </location>
</feature>
<evidence type="ECO:0000256" key="6">
    <source>
        <dbReference type="ARBA" id="ARBA00022449"/>
    </source>
</evidence>
<evidence type="ECO:0000256" key="3">
    <source>
        <dbReference type="ARBA" id="ARBA00010199"/>
    </source>
</evidence>
<feature type="transmembrane region" description="Helical" evidence="13">
    <location>
        <begin position="56"/>
        <end position="79"/>
    </location>
</feature>
<dbReference type="PANTHER" id="PTHR43298:SF2">
    <property type="entry name" value="FMN_FAD EXPORTER YEEO-RELATED"/>
    <property type="match status" value="1"/>
</dbReference>
<evidence type="ECO:0000256" key="7">
    <source>
        <dbReference type="ARBA" id="ARBA00022475"/>
    </source>
</evidence>
<keyword evidence="11 13" id="KW-0472">Membrane</keyword>
<keyword evidence="8 13" id="KW-0812">Transmembrane</keyword>
<feature type="transmembrane region" description="Helical" evidence="13">
    <location>
        <begin position="316"/>
        <end position="339"/>
    </location>
</feature>
<feature type="transmembrane region" description="Helical" evidence="13">
    <location>
        <begin position="91"/>
        <end position="112"/>
    </location>
</feature>
<feature type="transmembrane region" description="Helical" evidence="13">
    <location>
        <begin position="286"/>
        <end position="304"/>
    </location>
</feature>
<keyword evidence="10" id="KW-0406">Ion transport</keyword>
<evidence type="ECO:0000256" key="1">
    <source>
        <dbReference type="ARBA" id="ARBA00003408"/>
    </source>
</evidence>
<dbReference type="InterPro" id="IPR050222">
    <property type="entry name" value="MATE_MdtK"/>
</dbReference>
<evidence type="ECO:0000256" key="12">
    <source>
        <dbReference type="ARBA" id="ARBA00031636"/>
    </source>
</evidence>
<keyword evidence="5" id="KW-0813">Transport</keyword>
<keyword evidence="15" id="KW-1185">Reference proteome</keyword>
<feature type="transmembrane region" description="Helical" evidence="13">
    <location>
        <begin position="162"/>
        <end position="182"/>
    </location>
</feature>
<dbReference type="Proteomes" id="UP001232343">
    <property type="component" value="Unassembled WGS sequence"/>
</dbReference>
<proteinExistence type="inferred from homology"/>
<feature type="transmembrane region" description="Helical" evidence="13">
    <location>
        <begin position="389"/>
        <end position="412"/>
    </location>
</feature>
<evidence type="ECO:0000256" key="5">
    <source>
        <dbReference type="ARBA" id="ARBA00022448"/>
    </source>
</evidence>
<sequence>MRQTFTIRDKIKQLWTIFIPILITQLAMFSMSFFDIMMTGKYSADHLAGVAVGSSYWVPINTGLSGILLSVTPIVAHLIGANKKEKVPFSVLQGVYAGIAMALFIIVIGFFVLNPLLNGMNLDNEVRKVAKYYLISLSFGIVPLFVYNVLRSFIDALGKTRVTMIVTLSSLPINVTLNYILIFGKLGFPELGGIGAGIASAITYWIITFIAVWIIHRKKPFIDYKIFHSFPTISFNKWKEIFSLGVPIGLSIFIETSIFSAVTLFMSDFGTKVIAAHQAALNFSSFIYMIPLSISMALTILVGFESGAKRNKDARLYSYLGIGGGIILSLITGTLLFIFRGNIAFLYSNDLDVVDLITKFLLFGVFFQLSDAILAPIQGALRGYKDVNVTFIMALISFWVIGLPLGYVLATITELGPFGYWLGLIAGLAIGAMTLSSRLIYVQRKQIRIQKSELA</sequence>
<feature type="transmembrane region" description="Helical" evidence="13">
    <location>
        <begin position="241"/>
        <end position="266"/>
    </location>
</feature>
<feature type="transmembrane region" description="Helical" evidence="13">
    <location>
        <begin position="194"/>
        <end position="215"/>
    </location>
</feature>
<keyword evidence="9 13" id="KW-1133">Transmembrane helix</keyword>
<evidence type="ECO:0000256" key="13">
    <source>
        <dbReference type="SAM" id="Phobius"/>
    </source>
</evidence>
<dbReference type="RefSeq" id="WP_244680175.1">
    <property type="nucleotide sequence ID" value="NZ_JALIRM010000001.1"/>
</dbReference>
<dbReference type="Pfam" id="PF01554">
    <property type="entry name" value="MatE"/>
    <property type="match status" value="2"/>
</dbReference>
<comment type="subcellular location">
    <subcellularLocation>
        <location evidence="2">Cell membrane</location>
        <topology evidence="2">Multi-pass membrane protein</topology>
    </subcellularLocation>
</comment>
<comment type="caution">
    <text evidence="14">The sequence shown here is derived from an EMBL/GenBank/DDBJ whole genome shotgun (WGS) entry which is preliminary data.</text>
</comment>
<evidence type="ECO:0000313" key="15">
    <source>
        <dbReference type="Proteomes" id="UP001232343"/>
    </source>
</evidence>